<keyword evidence="2" id="KW-1185">Reference proteome</keyword>
<dbReference type="EMBL" id="BAAAYN010000030">
    <property type="protein sequence ID" value="GAA3391027.1"/>
    <property type="molecule type" value="Genomic_DNA"/>
</dbReference>
<dbReference type="Proteomes" id="UP001501676">
    <property type="component" value="Unassembled WGS sequence"/>
</dbReference>
<proteinExistence type="predicted"/>
<reference evidence="2" key="1">
    <citation type="journal article" date="2019" name="Int. J. Syst. Evol. Microbiol.">
        <title>The Global Catalogue of Microorganisms (GCM) 10K type strain sequencing project: providing services to taxonomists for standard genome sequencing and annotation.</title>
        <authorList>
            <consortium name="The Broad Institute Genomics Platform"/>
            <consortium name="The Broad Institute Genome Sequencing Center for Infectious Disease"/>
            <person name="Wu L."/>
            <person name="Ma J."/>
        </authorList>
    </citation>
    <scope>NUCLEOTIDE SEQUENCE [LARGE SCALE GENOMIC DNA]</scope>
    <source>
        <strain evidence="2">JCM 9458</strain>
    </source>
</reference>
<dbReference type="PANTHER" id="PTHR38010:SF1">
    <property type="entry name" value="SLR0848 PROTEIN"/>
    <property type="match status" value="1"/>
</dbReference>
<evidence type="ECO:0000313" key="1">
    <source>
        <dbReference type="EMBL" id="GAA3391027.1"/>
    </source>
</evidence>
<name>A0ABP6T2W3_9ACTN</name>
<gene>
    <name evidence="1" type="ORF">GCM10020369_47310</name>
</gene>
<evidence type="ECO:0008006" key="3">
    <source>
        <dbReference type="Google" id="ProtNLM"/>
    </source>
</evidence>
<organism evidence="1 2">
    <name type="scientific">Cryptosporangium minutisporangium</name>
    <dbReference type="NCBI Taxonomy" id="113569"/>
    <lineage>
        <taxon>Bacteria</taxon>
        <taxon>Bacillati</taxon>
        <taxon>Actinomycetota</taxon>
        <taxon>Actinomycetes</taxon>
        <taxon>Cryptosporangiales</taxon>
        <taxon>Cryptosporangiaceae</taxon>
        <taxon>Cryptosporangium</taxon>
    </lineage>
</organism>
<sequence>MDPLDRIDEISAFVESARSMPMSSNAIVNRNELLAMLDELRADLPTEIRRAQALLDERDKVIAAGQREADRIIGEGEVEHSRLVSVAEVTVSAEHEAARIVGEARAEAQRLRDEVEEYVDTTLANFEQMLNRTLATVERGRDKMRALSEIGGYDAAQGFDPAQEERPLPF</sequence>
<protein>
    <recommendedName>
        <fullName evidence="3">ATPase</fullName>
    </recommendedName>
</protein>
<accession>A0ABP6T2W3</accession>
<dbReference type="PANTHER" id="PTHR38010">
    <property type="entry name" value="SLR0848 PROTEIN"/>
    <property type="match status" value="1"/>
</dbReference>
<comment type="caution">
    <text evidence="1">The sequence shown here is derived from an EMBL/GenBank/DDBJ whole genome shotgun (WGS) entry which is preliminary data.</text>
</comment>
<evidence type="ECO:0000313" key="2">
    <source>
        <dbReference type="Proteomes" id="UP001501676"/>
    </source>
</evidence>
<dbReference type="RefSeq" id="WP_345730373.1">
    <property type="nucleotide sequence ID" value="NZ_BAAAYN010000030.1"/>
</dbReference>